<dbReference type="PANTHER" id="PTHR33336">
    <property type="entry name" value="QUINOL MONOOXYGENASE YGIN-RELATED"/>
    <property type="match status" value="1"/>
</dbReference>
<dbReference type="AlphaFoldDB" id="A0A6M8EWH9"/>
<keyword evidence="2" id="KW-0503">Monooxygenase</keyword>
<dbReference type="GO" id="GO:0004497">
    <property type="term" value="F:monooxygenase activity"/>
    <property type="evidence" value="ECO:0007669"/>
    <property type="project" value="UniProtKB-KW"/>
</dbReference>
<dbReference type="InterPro" id="IPR007138">
    <property type="entry name" value="ABM_dom"/>
</dbReference>
<evidence type="ECO:0000259" key="1">
    <source>
        <dbReference type="PROSITE" id="PS51725"/>
    </source>
</evidence>
<dbReference type="InterPro" id="IPR011008">
    <property type="entry name" value="Dimeric_a/b-barrel"/>
</dbReference>
<dbReference type="PROSITE" id="PS51725">
    <property type="entry name" value="ABM"/>
    <property type="match status" value="1"/>
</dbReference>
<sequence>MSKIVIVAKLKIKEQFKDEVYAELLALHKSTHDLDDGCIQYELHKDLEDTNSFTFIETWESAELLEAHMATAHFASFAKTIENKLDALEISKLEKLI</sequence>
<name>A0A6M8EWH9_9BACT</name>
<dbReference type="PANTHER" id="PTHR33336:SF3">
    <property type="entry name" value="ABM DOMAIN-CONTAINING PROTEIN"/>
    <property type="match status" value="1"/>
</dbReference>
<keyword evidence="2" id="KW-0560">Oxidoreductase</keyword>
<organism evidence="2 3">
    <name type="scientific">Arcobacter acticola</name>
    <dbReference type="NCBI Taxonomy" id="1849015"/>
    <lineage>
        <taxon>Bacteria</taxon>
        <taxon>Pseudomonadati</taxon>
        <taxon>Campylobacterota</taxon>
        <taxon>Epsilonproteobacteria</taxon>
        <taxon>Campylobacterales</taxon>
        <taxon>Arcobacteraceae</taxon>
        <taxon>Arcobacter</taxon>
    </lineage>
</organism>
<dbReference type="Pfam" id="PF03992">
    <property type="entry name" value="ABM"/>
    <property type="match status" value="1"/>
</dbReference>
<gene>
    <name evidence="2" type="ORF">AACT_1714</name>
</gene>
<dbReference type="Gene3D" id="3.30.70.100">
    <property type="match status" value="1"/>
</dbReference>
<dbReference type="EMBL" id="CP042652">
    <property type="protein sequence ID" value="QKE28867.1"/>
    <property type="molecule type" value="Genomic_DNA"/>
</dbReference>
<protein>
    <submittedName>
        <fullName evidence="2">Putative quinol monooxygenase</fullName>
    </submittedName>
</protein>
<reference evidence="2 3" key="1">
    <citation type="submission" date="2019-08" db="EMBL/GenBank/DDBJ databases">
        <title>Complete genome sequence of Arcobacter acticola.</title>
        <authorList>
            <person name="Miller W."/>
        </authorList>
    </citation>
    <scope>NUCLEOTIDE SEQUENCE [LARGE SCALE GENOMIC DNA]</scope>
    <source>
        <strain evidence="2 3">KCTC 52212</strain>
    </source>
</reference>
<accession>A0A6M8EWH9</accession>
<proteinExistence type="predicted"/>
<feature type="domain" description="ABM" evidence="1">
    <location>
        <begin position="4"/>
        <end position="97"/>
    </location>
</feature>
<dbReference type="KEGG" id="paco:AACT_1714"/>
<dbReference type="Proteomes" id="UP000503483">
    <property type="component" value="Chromosome"/>
</dbReference>
<evidence type="ECO:0000313" key="3">
    <source>
        <dbReference type="Proteomes" id="UP000503483"/>
    </source>
</evidence>
<dbReference type="SUPFAM" id="SSF54909">
    <property type="entry name" value="Dimeric alpha+beta barrel"/>
    <property type="match status" value="1"/>
</dbReference>
<keyword evidence="3" id="KW-1185">Reference proteome</keyword>
<evidence type="ECO:0000313" key="2">
    <source>
        <dbReference type="EMBL" id="QKE28867.1"/>
    </source>
</evidence>
<dbReference type="RefSeq" id="WP_172126424.1">
    <property type="nucleotide sequence ID" value="NZ_CP042652.1"/>
</dbReference>
<dbReference type="InterPro" id="IPR050744">
    <property type="entry name" value="AI-2_Isomerase_LsrG"/>
</dbReference>